<sequence>MEIVVIGMAFILLLLALFPLLGSTQFLDSECGTRSPLKLGPRVVNGKVAVRNSSPWMAFLHTSSNQFICGGTLISRRLVLTAAHCFIPNTTIVVRLGEFNRKLKGYREEHQVDRTFQHRLYDQNTHANDIALLRLLSNVVYKANIRPICIMWDVSWKHHIDSIKVLTGTGWGRTESMHDSNELRTLDISRQPSKMCAFGSVLSNQFCAGNWNSNLCIGDTGGPVGAMIRYRSAYRFVQVGIAITNQRCQRPSVYTDVMGHIDFIRRIFLSQNGNDRIQTTLKPDKEPEFDWNNPYPILW</sequence>
<accession>B4HXJ9</accession>
<dbReference type="GO" id="GO:0005576">
    <property type="term" value="C:extracellular region"/>
    <property type="evidence" value="ECO:0007669"/>
    <property type="project" value="UniProtKB-SubCell"/>
</dbReference>
<name>B4HXJ9_DROSE</name>
<reference evidence="11 12" key="1">
    <citation type="journal article" date="2007" name="Nature">
        <title>Evolution of genes and genomes on the Drosophila phylogeny.</title>
        <authorList>
            <consortium name="Drosophila 12 Genomes Consortium"/>
            <person name="Clark A.G."/>
            <person name="Eisen M.B."/>
            <person name="Smith D.R."/>
            <person name="Bergman C.M."/>
            <person name="Oliver B."/>
            <person name="Markow T.A."/>
            <person name="Kaufman T.C."/>
            <person name="Kellis M."/>
            <person name="Gelbart W."/>
            <person name="Iyer V.N."/>
            <person name="Pollard D.A."/>
            <person name="Sackton T.B."/>
            <person name="Larracuente A.M."/>
            <person name="Singh N.D."/>
            <person name="Abad J.P."/>
            <person name="Abt D.N."/>
            <person name="Adryan B."/>
            <person name="Aguade M."/>
            <person name="Akashi H."/>
            <person name="Anderson W.W."/>
            <person name="Aquadro C.F."/>
            <person name="Ardell D.H."/>
            <person name="Arguello R."/>
            <person name="Artieri C.G."/>
            <person name="Barbash D.A."/>
            <person name="Barker D."/>
            <person name="Barsanti P."/>
            <person name="Batterham P."/>
            <person name="Batzoglou S."/>
            <person name="Begun D."/>
            <person name="Bhutkar A."/>
            <person name="Blanco E."/>
            <person name="Bosak S.A."/>
            <person name="Bradley R.K."/>
            <person name="Brand A.D."/>
            <person name="Brent M.R."/>
            <person name="Brooks A.N."/>
            <person name="Brown R.H."/>
            <person name="Butlin R.K."/>
            <person name="Caggese C."/>
            <person name="Calvi B.R."/>
            <person name="Bernardo de Carvalho A."/>
            <person name="Caspi A."/>
            <person name="Castrezana S."/>
            <person name="Celniker S.E."/>
            <person name="Chang J.L."/>
            <person name="Chapple C."/>
            <person name="Chatterji S."/>
            <person name="Chinwalla A."/>
            <person name="Civetta A."/>
            <person name="Clifton S.W."/>
            <person name="Comeron J.M."/>
            <person name="Costello J.C."/>
            <person name="Coyne J.A."/>
            <person name="Daub J."/>
            <person name="David R.G."/>
            <person name="Delcher A.L."/>
            <person name="Delehaunty K."/>
            <person name="Do C.B."/>
            <person name="Ebling H."/>
            <person name="Edwards K."/>
            <person name="Eickbush T."/>
            <person name="Evans J.D."/>
            <person name="Filipski A."/>
            <person name="Findeiss S."/>
            <person name="Freyhult E."/>
            <person name="Fulton L."/>
            <person name="Fulton R."/>
            <person name="Garcia A.C."/>
            <person name="Gardiner A."/>
            <person name="Garfield D.A."/>
            <person name="Garvin B.E."/>
            <person name="Gibson G."/>
            <person name="Gilbert D."/>
            <person name="Gnerre S."/>
            <person name="Godfrey J."/>
            <person name="Good R."/>
            <person name="Gotea V."/>
            <person name="Gravely B."/>
            <person name="Greenberg A.J."/>
            <person name="Griffiths-Jones S."/>
            <person name="Gross S."/>
            <person name="Guigo R."/>
            <person name="Gustafson E.A."/>
            <person name="Haerty W."/>
            <person name="Hahn M.W."/>
            <person name="Halligan D.L."/>
            <person name="Halpern A.L."/>
            <person name="Halter G.M."/>
            <person name="Han M.V."/>
            <person name="Heger A."/>
            <person name="Hillier L."/>
            <person name="Hinrichs A.S."/>
            <person name="Holmes I."/>
            <person name="Hoskins R.A."/>
            <person name="Hubisz M.J."/>
            <person name="Hultmark D."/>
            <person name="Huntley M.A."/>
            <person name="Jaffe D.B."/>
            <person name="Jagadeeshan S."/>
            <person name="Jeck W.R."/>
            <person name="Johnson J."/>
            <person name="Jones C.D."/>
            <person name="Jordan W.C."/>
            <person name="Karpen G.H."/>
            <person name="Kataoka E."/>
            <person name="Keightley P.D."/>
            <person name="Kheradpour P."/>
            <person name="Kirkness E.F."/>
            <person name="Koerich L.B."/>
            <person name="Kristiansen K."/>
            <person name="Kudrna D."/>
            <person name="Kulathinal R.J."/>
            <person name="Kumar S."/>
            <person name="Kwok R."/>
            <person name="Lander E."/>
            <person name="Langley C.H."/>
            <person name="Lapoint R."/>
            <person name="Lazzaro B.P."/>
            <person name="Lee S.J."/>
            <person name="Levesque L."/>
            <person name="Li R."/>
            <person name="Lin C.F."/>
            <person name="Lin M.F."/>
            <person name="Lindblad-Toh K."/>
            <person name="Llopart A."/>
            <person name="Long M."/>
            <person name="Low L."/>
            <person name="Lozovsky E."/>
            <person name="Lu J."/>
            <person name="Luo M."/>
            <person name="Machado C.A."/>
            <person name="Makalowski W."/>
            <person name="Marzo M."/>
            <person name="Matsuda M."/>
            <person name="Matzkin L."/>
            <person name="McAllister B."/>
            <person name="McBride C.S."/>
            <person name="McKernan B."/>
            <person name="McKernan K."/>
            <person name="Mendez-Lago M."/>
            <person name="Minx P."/>
            <person name="Mollenhauer M.U."/>
            <person name="Montooth K."/>
            <person name="Mount S.M."/>
            <person name="Mu X."/>
            <person name="Myers E."/>
            <person name="Negre B."/>
            <person name="Newfeld S."/>
            <person name="Nielsen R."/>
            <person name="Noor M.A."/>
            <person name="O'Grady P."/>
            <person name="Pachter L."/>
            <person name="Papaceit M."/>
            <person name="Parisi M.J."/>
            <person name="Parisi M."/>
            <person name="Parts L."/>
            <person name="Pedersen J.S."/>
            <person name="Pesole G."/>
            <person name="Phillippy A.M."/>
            <person name="Ponting C.P."/>
            <person name="Pop M."/>
            <person name="Porcelli D."/>
            <person name="Powell J.R."/>
            <person name="Prohaska S."/>
            <person name="Pruitt K."/>
            <person name="Puig M."/>
            <person name="Quesneville H."/>
            <person name="Ram K.R."/>
            <person name="Rand D."/>
            <person name="Rasmussen M.D."/>
            <person name="Reed L.K."/>
            <person name="Reenan R."/>
            <person name="Reily A."/>
            <person name="Remington K.A."/>
            <person name="Rieger T.T."/>
            <person name="Ritchie M.G."/>
            <person name="Robin C."/>
            <person name="Rogers Y.H."/>
            <person name="Rohde C."/>
            <person name="Rozas J."/>
            <person name="Rubenfield M.J."/>
            <person name="Ruiz A."/>
            <person name="Russo S."/>
            <person name="Salzberg S.L."/>
            <person name="Sanchez-Gracia A."/>
            <person name="Saranga D.J."/>
            <person name="Sato H."/>
            <person name="Schaeffer S.W."/>
            <person name="Schatz M.C."/>
            <person name="Schlenke T."/>
            <person name="Schwartz R."/>
            <person name="Segarra C."/>
            <person name="Singh R.S."/>
            <person name="Sirot L."/>
            <person name="Sirota M."/>
            <person name="Sisneros N.B."/>
            <person name="Smith C.D."/>
            <person name="Smith T.F."/>
            <person name="Spieth J."/>
            <person name="Stage D.E."/>
            <person name="Stark A."/>
            <person name="Stephan W."/>
            <person name="Strausberg R.L."/>
            <person name="Strempel S."/>
            <person name="Sturgill D."/>
            <person name="Sutton G."/>
            <person name="Sutton G.G."/>
            <person name="Tao W."/>
            <person name="Teichmann S."/>
            <person name="Tobari Y.N."/>
            <person name="Tomimura Y."/>
            <person name="Tsolas J.M."/>
            <person name="Valente V.L."/>
            <person name="Venter E."/>
            <person name="Venter J.C."/>
            <person name="Vicario S."/>
            <person name="Vieira F.G."/>
            <person name="Vilella A.J."/>
            <person name="Villasante A."/>
            <person name="Walenz B."/>
            <person name="Wang J."/>
            <person name="Wasserman M."/>
            <person name="Watts T."/>
            <person name="Wilson D."/>
            <person name="Wilson R.K."/>
            <person name="Wing R.A."/>
            <person name="Wolfner M.F."/>
            <person name="Wong A."/>
            <person name="Wong G.K."/>
            <person name="Wu C.I."/>
            <person name="Wu G."/>
            <person name="Yamamoto D."/>
            <person name="Yang H.P."/>
            <person name="Yang S.P."/>
            <person name="Yorke J.A."/>
            <person name="Yoshida K."/>
            <person name="Zdobnov E."/>
            <person name="Zhang P."/>
            <person name="Zhang Y."/>
            <person name="Zimin A.V."/>
            <person name="Baldwin J."/>
            <person name="Abdouelleil A."/>
            <person name="Abdulkadir J."/>
            <person name="Abebe A."/>
            <person name="Abera B."/>
            <person name="Abreu J."/>
            <person name="Acer S.C."/>
            <person name="Aftuck L."/>
            <person name="Alexander A."/>
            <person name="An P."/>
            <person name="Anderson E."/>
            <person name="Anderson S."/>
            <person name="Arachi H."/>
            <person name="Azer M."/>
            <person name="Bachantsang P."/>
            <person name="Barry A."/>
            <person name="Bayul T."/>
            <person name="Berlin A."/>
            <person name="Bessette D."/>
            <person name="Bloom T."/>
            <person name="Blye J."/>
            <person name="Boguslavskiy L."/>
            <person name="Bonnet C."/>
            <person name="Boukhgalter B."/>
            <person name="Bourzgui I."/>
            <person name="Brown A."/>
            <person name="Cahill P."/>
            <person name="Channer S."/>
            <person name="Cheshatsang Y."/>
            <person name="Chuda L."/>
            <person name="Citroen M."/>
            <person name="Collymore A."/>
            <person name="Cooke P."/>
            <person name="Costello M."/>
            <person name="D'Aco K."/>
            <person name="Daza R."/>
            <person name="De Haan G."/>
            <person name="DeGray S."/>
            <person name="DeMaso C."/>
            <person name="Dhargay N."/>
            <person name="Dooley K."/>
            <person name="Dooley E."/>
            <person name="Doricent M."/>
            <person name="Dorje P."/>
            <person name="Dorjee K."/>
            <person name="Dupes A."/>
            <person name="Elong R."/>
            <person name="Falk J."/>
            <person name="Farina A."/>
            <person name="Faro S."/>
            <person name="Ferguson D."/>
            <person name="Fisher S."/>
            <person name="Foley C.D."/>
            <person name="Franke A."/>
            <person name="Friedrich D."/>
            <person name="Gadbois L."/>
            <person name="Gearin G."/>
            <person name="Gearin C.R."/>
            <person name="Giannoukos G."/>
            <person name="Goode T."/>
            <person name="Graham J."/>
            <person name="Grandbois E."/>
            <person name="Grewal S."/>
            <person name="Gyaltsen K."/>
            <person name="Hafez N."/>
            <person name="Hagos B."/>
            <person name="Hall J."/>
            <person name="Henson C."/>
            <person name="Hollinger A."/>
            <person name="Honan T."/>
            <person name="Huard M.D."/>
            <person name="Hughes L."/>
            <person name="Hurhula B."/>
            <person name="Husby M.E."/>
            <person name="Kamat A."/>
            <person name="Kanga B."/>
            <person name="Kashin S."/>
            <person name="Khazanovich D."/>
            <person name="Kisner P."/>
            <person name="Lance K."/>
            <person name="Lara M."/>
            <person name="Lee W."/>
            <person name="Lennon N."/>
            <person name="Letendre F."/>
            <person name="LeVine R."/>
            <person name="Lipovsky A."/>
            <person name="Liu X."/>
            <person name="Liu J."/>
            <person name="Liu S."/>
            <person name="Lokyitsang T."/>
            <person name="Lokyitsang Y."/>
            <person name="Lubonja R."/>
            <person name="Lui A."/>
            <person name="MacDonald P."/>
            <person name="Magnisalis V."/>
            <person name="Maru K."/>
            <person name="Matthews C."/>
            <person name="McCusker W."/>
            <person name="McDonough S."/>
            <person name="Mehta T."/>
            <person name="Meldrim J."/>
            <person name="Meneus L."/>
            <person name="Mihai O."/>
            <person name="Mihalev A."/>
            <person name="Mihova T."/>
            <person name="Mittelman R."/>
            <person name="Mlenga V."/>
            <person name="Montmayeur A."/>
            <person name="Mulrain L."/>
            <person name="Navidi A."/>
            <person name="Naylor J."/>
            <person name="Negash T."/>
            <person name="Nguyen T."/>
            <person name="Nguyen N."/>
            <person name="Nicol R."/>
            <person name="Norbu C."/>
            <person name="Norbu N."/>
            <person name="Novod N."/>
            <person name="O'Neill B."/>
            <person name="Osman S."/>
            <person name="Markiewicz E."/>
            <person name="Oyono O.L."/>
            <person name="Patti C."/>
            <person name="Phunkhang P."/>
            <person name="Pierre F."/>
            <person name="Priest M."/>
            <person name="Raghuraman S."/>
            <person name="Rege F."/>
            <person name="Reyes R."/>
            <person name="Rise C."/>
            <person name="Rogov P."/>
            <person name="Ross K."/>
            <person name="Ryan E."/>
            <person name="Settipalli S."/>
            <person name="Shea T."/>
            <person name="Sherpa N."/>
            <person name="Shi L."/>
            <person name="Shih D."/>
            <person name="Sparrow T."/>
            <person name="Spaulding J."/>
            <person name="Stalker J."/>
            <person name="Stange-Thomann N."/>
            <person name="Stavropoulos S."/>
            <person name="Stone C."/>
            <person name="Strader C."/>
            <person name="Tesfaye S."/>
            <person name="Thomson T."/>
            <person name="Thoulutsang Y."/>
            <person name="Thoulutsang D."/>
            <person name="Topham K."/>
            <person name="Topping I."/>
            <person name="Tsamla T."/>
            <person name="Vassiliev H."/>
            <person name="Vo A."/>
            <person name="Wangchuk T."/>
            <person name="Wangdi T."/>
            <person name="Weiand M."/>
            <person name="Wilkinson J."/>
            <person name="Wilson A."/>
            <person name="Yadav S."/>
            <person name="Young G."/>
            <person name="Yu Q."/>
            <person name="Zembek L."/>
            <person name="Zhong D."/>
            <person name="Zimmer A."/>
            <person name="Zwirko Z."/>
            <person name="Jaffe D.B."/>
            <person name="Alvarez P."/>
            <person name="Brockman W."/>
            <person name="Butler J."/>
            <person name="Chin C."/>
            <person name="Gnerre S."/>
            <person name="Grabherr M."/>
            <person name="Kleber M."/>
            <person name="Mauceli E."/>
            <person name="MacCallum I."/>
        </authorList>
    </citation>
    <scope>NUCLEOTIDE SEQUENCE [LARGE SCALE GENOMIC DNA]</scope>
    <source>
        <strain evidence="12">Rob3c / Tucson 14021-0248.25</strain>
    </source>
</reference>
<dbReference type="InterPro" id="IPR018114">
    <property type="entry name" value="TRYPSIN_HIS"/>
</dbReference>
<keyword evidence="7" id="KW-0865">Zymogen</keyword>
<dbReference type="InterPro" id="IPR001254">
    <property type="entry name" value="Trypsin_dom"/>
</dbReference>
<keyword evidence="8" id="KW-1015">Disulfide bond</keyword>
<keyword evidence="3" id="KW-0645">Protease</keyword>
<evidence type="ECO:0000256" key="2">
    <source>
        <dbReference type="ARBA" id="ARBA00022525"/>
    </source>
</evidence>
<evidence type="ECO:0000256" key="3">
    <source>
        <dbReference type="ARBA" id="ARBA00022670"/>
    </source>
</evidence>
<comment type="subcellular location">
    <subcellularLocation>
        <location evidence="1">Secreted</location>
    </subcellularLocation>
</comment>
<keyword evidence="12" id="KW-1185">Reference proteome</keyword>
<keyword evidence="4 9" id="KW-0732">Signal</keyword>
<evidence type="ECO:0000313" key="12">
    <source>
        <dbReference type="Proteomes" id="UP000001292"/>
    </source>
</evidence>
<dbReference type="AlphaFoldDB" id="B4HXJ9"/>
<keyword evidence="2" id="KW-0964">Secreted</keyword>
<dbReference type="Gene3D" id="2.40.10.10">
    <property type="entry name" value="Trypsin-like serine proteases"/>
    <property type="match status" value="1"/>
</dbReference>
<proteinExistence type="predicted"/>
<dbReference type="PANTHER" id="PTHR24252">
    <property type="entry name" value="ACROSIN-RELATED"/>
    <property type="match status" value="1"/>
</dbReference>
<dbReference type="PANTHER" id="PTHR24252:SF7">
    <property type="entry name" value="HYALIN"/>
    <property type="match status" value="1"/>
</dbReference>
<protein>
    <submittedName>
        <fullName evidence="11">GM14676</fullName>
    </submittedName>
</protein>
<dbReference type="InterPro" id="IPR009003">
    <property type="entry name" value="Peptidase_S1_PA"/>
</dbReference>
<evidence type="ECO:0000256" key="4">
    <source>
        <dbReference type="ARBA" id="ARBA00022729"/>
    </source>
</evidence>
<organism evidence="12">
    <name type="scientific">Drosophila sechellia</name>
    <name type="common">Fruit fly</name>
    <dbReference type="NCBI Taxonomy" id="7238"/>
    <lineage>
        <taxon>Eukaryota</taxon>
        <taxon>Metazoa</taxon>
        <taxon>Ecdysozoa</taxon>
        <taxon>Arthropoda</taxon>
        <taxon>Hexapoda</taxon>
        <taxon>Insecta</taxon>
        <taxon>Pterygota</taxon>
        <taxon>Neoptera</taxon>
        <taxon>Endopterygota</taxon>
        <taxon>Diptera</taxon>
        <taxon>Brachycera</taxon>
        <taxon>Muscomorpha</taxon>
        <taxon>Ephydroidea</taxon>
        <taxon>Drosophilidae</taxon>
        <taxon>Drosophila</taxon>
        <taxon>Sophophora</taxon>
    </lineage>
</organism>
<dbReference type="OMA" id="SNLCIGD"/>
<dbReference type="PROSITE" id="PS50240">
    <property type="entry name" value="TRYPSIN_DOM"/>
    <property type="match status" value="1"/>
</dbReference>
<evidence type="ECO:0000256" key="9">
    <source>
        <dbReference type="SAM" id="SignalP"/>
    </source>
</evidence>
<dbReference type="FunFam" id="2.40.10.10:FF:000146">
    <property type="entry name" value="Serine protease 53"/>
    <property type="match status" value="1"/>
</dbReference>
<dbReference type="PRINTS" id="PR00722">
    <property type="entry name" value="CHYMOTRYPSIN"/>
</dbReference>
<evidence type="ECO:0000256" key="7">
    <source>
        <dbReference type="ARBA" id="ARBA00023145"/>
    </source>
</evidence>
<dbReference type="InterPro" id="IPR001314">
    <property type="entry name" value="Peptidase_S1A"/>
</dbReference>
<dbReference type="GO" id="GO:0006508">
    <property type="term" value="P:proteolysis"/>
    <property type="evidence" value="ECO:0007669"/>
    <property type="project" value="UniProtKB-KW"/>
</dbReference>
<dbReference type="SMART" id="SM00020">
    <property type="entry name" value="Tryp_SPc"/>
    <property type="match status" value="1"/>
</dbReference>
<dbReference type="InterPro" id="IPR043504">
    <property type="entry name" value="Peptidase_S1_PA_chymotrypsin"/>
</dbReference>
<evidence type="ECO:0000256" key="6">
    <source>
        <dbReference type="ARBA" id="ARBA00022825"/>
    </source>
</evidence>
<dbReference type="KEGG" id="dse:6611309"/>
<dbReference type="HOGENOM" id="CLU_006842_0_3_1"/>
<dbReference type="SUPFAM" id="SSF50494">
    <property type="entry name" value="Trypsin-like serine proteases"/>
    <property type="match status" value="1"/>
</dbReference>
<dbReference type="PROSITE" id="PS00134">
    <property type="entry name" value="TRYPSIN_HIS"/>
    <property type="match status" value="1"/>
</dbReference>
<dbReference type="Pfam" id="PF00089">
    <property type="entry name" value="Trypsin"/>
    <property type="match status" value="1"/>
</dbReference>
<keyword evidence="6" id="KW-0720">Serine protease</keyword>
<evidence type="ECO:0000256" key="1">
    <source>
        <dbReference type="ARBA" id="ARBA00004613"/>
    </source>
</evidence>
<dbReference type="CDD" id="cd00190">
    <property type="entry name" value="Tryp_SPc"/>
    <property type="match status" value="1"/>
</dbReference>
<dbReference type="MEROPS" id="S01.A50"/>
<feature type="domain" description="Peptidase S1" evidence="10">
    <location>
        <begin position="43"/>
        <end position="269"/>
    </location>
</feature>
<gene>
    <name evidence="11" type="primary">Dsec\GM14676</name>
    <name evidence="11" type="ORF">Dsec_GM14676</name>
</gene>
<dbReference type="PhylomeDB" id="B4HXJ9"/>
<dbReference type="Proteomes" id="UP000001292">
    <property type="component" value="Unassembled WGS sequence"/>
</dbReference>
<evidence type="ECO:0000259" key="10">
    <source>
        <dbReference type="PROSITE" id="PS50240"/>
    </source>
</evidence>
<dbReference type="EMBL" id="CH480818">
    <property type="protein sequence ID" value="EDW51779.1"/>
    <property type="molecule type" value="Genomic_DNA"/>
</dbReference>
<evidence type="ECO:0000256" key="5">
    <source>
        <dbReference type="ARBA" id="ARBA00022801"/>
    </source>
</evidence>
<evidence type="ECO:0000313" key="11">
    <source>
        <dbReference type="EMBL" id="EDW51779.1"/>
    </source>
</evidence>
<keyword evidence="5" id="KW-0378">Hydrolase</keyword>
<feature type="chain" id="PRO_5002809659" evidence="9">
    <location>
        <begin position="24"/>
        <end position="299"/>
    </location>
</feature>
<feature type="signal peptide" evidence="9">
    <location>
        <begin position="1"/>
        <end position="23"/>
    </location>
</feature>
<evidence type="ECO:0000256" key="8">
    <source>
        <dbReference type="ARBA" id="ARBA00023157"/>
    </source>
</evidence>
<dbReference type="OrthoDB" id="547031at2759"/>
<dbReference type="STRING" id="7238.B4HXJ9"/>
<dbReference type="GO" id="GO:0004252">
    <property type="term" value="F:serine-type endopeptidase activity"/>
    <property type="evidence" value="ECO:0007669"/>
    <property type="project" value="InterPro"/>
</dbReference>